<gene>
    <name evidence="6" type="primary">LOC106179933</name>
</gene>
<dbReference type="GeneID" id="106179933"/>
<proteinExistence type="inferred from homology"/>
<feature type="domain" description="Sulfatase-modifying factor enzyme-like" evidence="4">
    <location>
        <begin position="95"/>
        <end position="374"/>
    </location>
</feature>
<dbReference type="PANTHER" id="PTHR23150:SF19">
    <property type="entry name" value="FORMYLGLYCINE-GENERATING ENZYME"/>
    <property type="match status" value="1"/>
</dbReference>
<dbReference type="Pfam" id="PF03781">
    <property type="entry name" value="FGE-sulfatase"/>
    <property type="match status" value="1"/>
</dbReference>
<protein>
    <submittedName>
        <fullName evidence="6">Sulfatase-modifying factor 1-like</fullName>
    </submittedName>
</protein>
<accession>A0A1S3K9S6</accession>
<dbReference type="STRING" id="7574.A0A1S3K9S6"/>
<dbReference type="GO" id="GO:0120147">
    <property type="term" value="F:formylglycine-generating oxidase activity"/>
    <property type="evidence" value="ECO:0007669"/>
    <property type="project" value="TreeGrafter"/>
</dbReference>
<dbReference type="SUPFAM" id="SSF56436">
    <property type="entry name" value="C-type lectin-like"/>
    <property type="match status" value="1"/>
</dbReference>
<dbReference type="KEGG" id="lak:106179933"/>
<sequence length="390" mass="43205">MEKRVNVWTCLILIICLYIPSISPETETKAEKQCTGGDDPDSSNKGCGCAATNRKHDDKGEGADQSERADELSSSAEKGPLNLGPAAVKSPYARTNQMVYIPGGVFTMGVAQPILPGDGEGPPREVEVTGFYMDVHEVSNAEFGLFVNDTGHVTEAETFGDSFVLETRISEEVLKGISQAVAAAPWWLPVKGADWRHPDGPDTDLKGRMDHAVIHVSWNDAVAYCKWAGKRLPTEAEWEYACRGGLKDRLFPWGNKLTPKDEHRLNMWQGEFPKENTKADGFDGPAPVTSYPPQNKFGLKNMVGNVWEWVSDWWNIRHTTDFKKDPKGPDSSSDKVKKGGSYMCTKEFCYRYRCGARSQNTPDSSAGNLGFRCAADQLPQYLDIPEKDEL</sequence>
<comment type="similarity">
    <text evidence="1">Belongs to the sulfatase-modifying factor family.</text>
</comment>
<dbReference type="Gene3D" id="3.90.1580.10">
    <property type="entry name" value="paralog of FGE (formylglycine-generating enzyme)"/>
    <property type="match status" value="1"/>
</dbReference>
<feature type="chain" id="PRO_5010360072" evidence="3">
    <location>
        <begin position="25"/>
        <end position="390"/>
    </location>
</feature>
<dbReference type="InParanoid" id="A0A1S3K9S6"/>
<evidence type="ECO:0000313" key="6">
    <source>
        <dbReference type="RefSeq" id="XP_013419199.1"/>
    </source>
</evidence>
<reference evidence="6" key="1">
    <citation type="submission" date="2025-08" db="UniProtKB">
        <authorList>
            <consortium name="RefSeq"/>
        </authorList>
    </citation>
    <scope>IDENTIFICATION</scope>
    <source>
        <tissue evidence="6">Gonads</tissue>
    </source>
</reference>
<dbReference type="GO" id="GO:0005783">
    <property type="term" value="C:endoplasmic reticulum"/>
    <property type="evidence" value="ECO:0007669"/>
    <property type="project" value="TreeGrafter"/>
</dbReference>
<dbReference type="InterPro" id="IPR051043">
    <property type="entry name" value="Sulfatase_Mod_Factor_Kinase"/>
</dbReference>
<evidence type="ECO:0000313" key="5">
    <source>
        <dbReference type="Proteomes" id="UP000085678"/>
    </source>
</evidence>
<organism evidence="5 6">
    <name type="scientific">Lingula anatina</name>
    <name type="common">Brachiopod</name>
    <name type="synonym">Lingula unguis</name>
    <dbReference type="NCBI Taxonomy" id="7574"/>
    <lineage>
        <taxon>Eukaryota</taxon>
        <taxon>Metazoa</taxon>
        <taxon>Spiralia</taxon>
        <taxon>Lophotrochozoa</taxon>
        <taxon>Brachiopoda</taxon>
        <taxon>Linguliformea</taxon>
        <taxon>Lingulata</taxon>
        <taxon>Lingulida</taxon>
        <taxon>Linguloidea</taxon>
        <taxon>Lingulidae</taxon>
        <taxon>Lingula</taxon>
    </lineage>
</organism>
<dbReference type="OrthoDB" id="659at2759"/>
<dbReference type="InterPro" id="IPR005532">
    <property type="entry name" value="SUMF_dom"/>
</dbReference>
<dbReference type="Proteomes" id="UP000085678">
    <property type="component" value="Unplaced"/>
</dbReference>
<dbReference type="FunCoup" id="A0A1S3K9S6">
    <property type="interactions" value="562"/>
</dbReference>
<evidence type="ECO:0000256" key="1">
    <source>
        <dbReference type="ARBA" id="ARBA00005310"/>
    </source>
</evidence>
<keyword evidence="3" id="KW-0732">Signal</keyword>
<keyword evidence="5" id="KW-1185">Reference proteome</keyword>
<dbReference type="InterPro" id="IPR016187">
    <property type="entry name" value="CTDL_fold"/>
</dbReference>
<dbReference type="InterPro" id="IPR042095">
    <property type="entry name" value="SUMF_sf"/>
</dbReference>
<dbReference type="AlphaFoldDB" id="A0A1S3K9S6"/>
<feature type="region of interest" description="Disordered" evidence="2">
    <location>
        <begin position="30"/>
        <end position="87"/>
    </location>
</feature>
<evidence type="ECO:0000256" key="2">
    <source>
        <dbReference type="SAM" id="MobiDB-lite"/>
    </source>
</evidence>
<evidence type="ECO:0000256" key="3">
    <source>
        <dbReference type="SAM" id="SignalP"/>
    </source>
</evidence>
<dbReference type="PANTHER" id="PTHR23150">
    <property type="entry name" value="SULFATASE MODIFYING FACTOR 1, 2"/>
    <property type="match status" value="1"/>
</dbReference>
<dbReference type="RefSeq" id="XP_013419199.1">
    <property type="nucleotide sequence ID" value="XM_013563745.1"/>
</dbReference>
<name>A0A1S3K9S6_LINAN</name>
<evidence type="ECO:0000259" key="4">
    <source>
        <dbReference type="Pfam" id="PF03781"/>
    </source>
</evidence>
<feature type="signal peptide" evidence="3">
    <location>
        <begin position="1"/>
        <end position="24"/>
    </location>
</feature>
<feature type="compositionally biased region" description="Basic and acidic residues" evidence="2">
    <location>
        <begin position="54"/>
        <end position="71"/>
    </location>
</feature>